<sequence length="233" mass="27198">MDTNNLDKWWYGLPENTRQAIGNDGIWEKLDMPSRSALHRYSRLRIYGTAKDRDEERTLLNEIACGLGDLALVRKNGIALEKMCNGNGEFYDEYQEQFDILYDNYGHTIENISWPDWIGHTIPTNRELVRLLEHHGYKRMEIDTDRRIPKTFYVFRRGLHINASEDLSYHIVPQQDSFGLGRFAVCATKDGESSQLGTDCARLFLRRFLAFLKGERSGKEIIDEICNNRQTER</sequence>
<dbReference type="AlphaFoldDB" id="A0A015X6V7"/>
<proteinExistence type="predicted"/>
<dbReference type="RefSeq" id="WP_005636610.1">
    <property type="nucleotide sequence ID" value="NZ_JGDJ01000250.1"/>
</dbReference>
<organism evidence="1 2">
    <name type="scientific">Bacteroides fragilis str. S36L11</name>
    <dbReference type="NCBI Taxonomy" id="1339327"/>
    <lineage>
        <taxon>Bacteria</taxon>
        <taxon>Pseudomonadati</taxon>
        <taxon>Bacteroidota</taxon>
        <taxon>Bacteroidia</taxon>
        <taxon>Bacteroidales</taxon>
        <taxon>Bacteroidaceae</taxon>
        <taxon>Bacteroides</taxon>
    </lineage>
</organism>
<name>A0A015X6V7_BACFG</name>
<protein>
    <submittedName>
        <fullName evidence="1">Uncharacterized protein</fullName>
    </submittedName>
</protein>
<gene>
    <name evidence="1" type="ORF">M136_3390</name>
</gene>
<dbReference type="Proteomes" id="UP000022082">
    <property type="component" value="Unassembled WGS sequence"/>
</dbReference>
<dbReference type="EMBL" id="JGDJ01000250">
    <property type="protein sequence ID" value="EXZ27423.1"/>
    <property type="molecule type" value="Genomic_DNA"/>
</dbReference>
<evidence type="ECO:0000313" key="2">
    <source>
        <dbReference type="Proteomes" id="UP000022082"/>
    </source>
</evidence>
<dbReference type="PATRIC" id="fig|1339327.3.peg.3927"/>
<dbReference type="GeneID" id="49204526"/>
<accession>A0A015X6V7</accession>
<comment type="caution">
    <text evidence="1">The sequence shown here is derived from an EMBL/GenBank/DDBJ whole genome shotgun (WGS) entry which is preliminary data.</text>
</comment>
<evidence type="ECO:0000313" key="1">
    <source>
        <dbReference type="EMBL" id="EXZ27423.1"/>
    </source>
</evidence>
<reference evidence="1 2" key="1">
    <citation type="submission" date="2014-02" db="EMBL/GenBank/DDBJ databases">
        <authorList>
            <person name="Sears C."/>
            <person name="Carroll K."/>
            <person name="Sack B.R."/>
            <person name="Qadri F."/>
            <person name="Myers L.L."/>
            <person name="Chung G.-T."/>
            <person name="Escheverria P."/>
            <person name="Fraser C.M."/>
            <person name="Sadzewicz L."/>
            <person name="Shefchek K.A."/>
            <person name="Tallon L."/>
            <person name="Das S.P."/>
            <person name="Daugherty S."/>
            <person name="Mongodin E.F."/>
        </authorList>
    </citation>
    <scope>NUCLEOTIDE SEQUENCE [LARGE SCALE GENOMIC DNA]</scope>
    <source>
        <strain evidence="1 2">S36L11</strain>
    </source>
</reference>